<dbReference type="AlphaFoldDB" id="A0A2G5DEX5"/>
<sequence>MVFTCSATIKTYVLFNTAIQSKSEWSNVSVDSQQHLQTFLPRPGPIFASLETLSKYEQSYSMSDGHS</sequence>
<protein>
    <submittedName>
        <fullName evidence="1">Uncharacterized protein</fullName>
    </submittedName>
</protein>
<name>A0A2G5DEX5_AQUCA</name>
<reference evidence="1 2" key="1">
    <citation type="submission" date="2017-09" db="EMBL/GenBank/DDBJ databases">
        <title>WGS assembly of Aquilegia coerulea Goldsmith.</title>
        <authorList>
            <person name="Hodges S."/>
            <person name="Kramer E."/>
            <person name="Nordborg M."/>
            <person name="Tomkins J."/>
            <person name="Borevitz J."/>
            <person name="Derieg N."/>
            <person name="Yan J."/>
            <person name="Mihaltcheva S."/>
            <person name="Hayes R.D."/>
            <person name="Rokhsar D."/>
        </authorList>
    </citation>
    <scope>NUCLEOTIDE SEQUENCE [LARGE SCALE GENOMIC DNA]</scope>
    <source>
        <strain evidence="2">cv. Goldsmith</strain>
    </source>
</reference>
<evidence type="ECO:0000313" key="1">
    <source>
        <dbReference type="EMBL" id="PIA42078.1"/>
    </source>
</evidence>
<organism evidence="1 2">
    <name type="scientific">Aquilegia coerulea</name>
    <name type="common">Rocky mountain columbine</name>
    <dbReference type="NCBI Taxonomy" id="218851"/>
    <lineage>
        <taxon>Eukaryota</taxon>
        <taxon>Viridiplantae</taxon>
        <taxon>Streptophyta</taxon>
        <taxon>Embryophyta</taxon>
        <taxon>Tracheophyta</taxon>
        <taxon>Spermatophyta</taxon>
        <taxon>Magnoliopsida</taxon>
        <taxon>Ranunculales</taxon>
        <taxon>Ranunculaceae</taxon>
        <taxon>Thalictroideae</taxon>
        <taxon>Aquilegia</taxon>
    </lineage>
</organism>
<evidence type="ECO:0000313" key="2">
    <source>
        <dbReference type="Proteomes" id="UP000230069"/>
    </source>
</evidence>
<dbReference type="InParanoid" id="A0A2G5DEX5"/>
<dbReference type="Proteomes" id="UP000230069">
    <property type="component" value="Unassembled WGS sequence"/>
</dbReference>
<accession>A0A2G5DEX5</accession>
<gene>
    <name evidence="1" type="ORF">AQUCO_02100142v1</name>
</gene>
<dbReference type="EMBL" id="KZ305038">
    <property type="protein sequence ID" value="PIA42078.1"/>
    <property type="molecule type" value="Genomic_DNA"/>
</dbReference>
<proteinExistence type="predicted"/>
<keyword evidence="2" id="KW-1185">Reference proteome</keyword>